<accession>A0ABQ9N9G5</accession>
<keyword evidence="3" id="KW-1185">Reference proteome</keyword>
<feature type="region of interest" description="Disordered" evidence="1">
    <location>
        <begin position="190"/>
        <end position="235"/>
    </location>
</feature>
<feature type="compositionally biased region" description="Low complexity" evidence="1">
    <location>
        <begin position="151"/>
        <end position="162"/>
    </location>
</feature>
<organism evidence="2 3">
    <name type="scientific">Hevea brasiliensis</name>
    <name type="common">Para rubber tree</name>
    <name type="synonym">Siphonia brasiliensis</name>
    <dbReference type="NCBI Taxonomy" id="3981"/>
    <lineage>
        <taxon>Eukaryota</taxon>
        <taxon>Viridiplantae</taxon>
        <taxon>Streptophyta</taxon>
        <taxon>Embryophyta</taxon>
        <taxon>Tracheophyta</taxon>
        <taxon>Spermatophyta</taxon>
        <taxon>Magnoliopsida</taxon>
        <taxon>eudicotyledons</taxon>
        <taxon>Gunneridae</taxon>
        <taxon>Pentapetalae</taxon>
        <taxon>rosids</taxon>
        <taxon>fabids</taxon>
        <taxon>Malpighiales</taxon>
        <taxon>Euphorbiaceae</taxon>
        <taxon>Crotonoideae</taxon>
        <taxon>Micrandreae</taxon>
        <taxon>Hevea</taxon>
    </lineage>
</organism>
<dbReference type="EMBL" id="JARPOI010000002">
    <property type="protein sequence ID" value="KAJ9188580.1"/>
    <property type="molecule type" value="Genomic_DNA"/>
</dbReference>
<name>A0ABQ9N9G5_HEVBR</name>
<dbReference type="PANTHER" id="PTHR35486">
    <property type="entry name" value="EXPRESSED PROTEIN"/>
    <property type="match status" value="1"/>
</dbReference>
<dbReference type="PANTHER" id="PTHR35486:SF1">
    <property type="entry name" value="OS02G0689500 PROTEIN"/>
    <property type="match status" value="1"/>
</dbReference>
<evidence type="ECO:0000313" key="3">
    <source>
        <dbReference type="Proteomes" id="UP001174677"/>
    </source>
</evidence>
<evidence type="ECO:0000313" key="2">
    <source>
        <dbReference type="EMBL" id="KAJ9188580.1"/>
    </source>
</evidence>
<evidence type="ECO:0000256" key="1">
    <source>
        <dbReference type="SAM" id="MobiDB-lite"/>
    </source>
</evidence>
<protein>
    <recommendedName>
        <fullName evidence="4">DUF4005 domain-containing protein</fullName>
    </recommendedName>
</protein>
<gene>
    <name evidence="2" type="ORF">P3X46_003925</name>
</gene>
<reference evidence="2" key="1">
    <citation type="journal article" date="2023" name="Plant Biotechnol. J.">
        <title>Chromosome-level wild Hevea brasiliensis genome provides new tools for genomic-assisted breeding and valuable loci to elevate rubber yield.</title>
        <authorList>
            <person name="Cheng H."/>
            <person name="Song X."/>
            <person name="Hu Y."/>
            <person name="Wu T."/>
            <person name="Yang Q."/>
            <person name="An Z."/>
            <person name="Feng S."/>
            <person name="Deng Z."/>
            <person name="Wu W."/>
            <person name="Zeng X."/>
            <person name="Tu M."/>
            <person name="Wang X."/>
            <person name="Huang H."/>
        </authorList>
    </citation>
    <scope>NUCLEOTIDE SEQUENCE</scope>
    <source>
        <strain evidence="2">MT/VB/25A 57/8</strain>
    </source>
</reference>
<comment type="caution">
    <text evidence="2">The sequence shown here is derived from an EMBL/GenBank/DDBJ whole genome shotgun (WGS) entry which is preliminary data.</text>
</comment>
<sequence>MRCKKHPCDLSSTVGVCASCLRERLIVLIAAQAQVQQIHHHPQLACLHSSAAVDDSRKSDAQPPPIMFPRSVSPYVARRKSDDTSWSHHLRFYSTPQMGPTYNSASTASGFATSATCKAKPARFSRLSNMFRSRSEKFNPDPSVSGRGVPSRTSCQASSSSPSWLSAIFSGRRKKQSALFSEQYSGVVGHKPRRRMDRGMSPARGADSDDDCEDCNRSPSGSGSSSESSQAQWWKRTPVAPAAMRRGKPGNGTNVSGLAFCLSPLLRASPNRHWNQKGGLPPDMGFSGEARVPVKPHLSVAASFYANRSRKLCDFGRVHHNR</sequence>
<evidence type="ECO:0008006" key="4">
    <source>
        <dbReference type="Google" id="ProtNLM"/>
    </source>
</evidence>
<feature type="region of interest" description="Disordered" evidence="1">
    <location>
        <begin position="131"/>
        <end position="162"/>
    </location>
</feature>
<dbReference type="Proteomes" id="UP001174677">
    <property type="component" value="Chromosome 2"/>
</dbReference>
<proteinExistence type="predicted"/>
<feature type="compositionally biased region" description="Low complexity" evidence="1">
    <location>
        <begin position="218"/>
        <end position="229"/>
    </location>
</feature>